<feature type="compositionally biased region" description="Polar residues" evidence="1">
    <location>
        <begin position="260"/>
        <end position="274"/>
    </location>
</feature>
<feature type="compositionally biased region" description="Polar residues" evidence="1">
    <location>
        <begin position="522"/>
        <end position="541"/>
    </location>
</feature>
<feature type="compositionally biased region" description="Polar residues" evidence="1">
    <location>
        <begin position="403"/>
        <end position="416"/>
    </location>
</feature>
<feature type="compositionally biased region" description="Low complexity" evidence="1">
    <location>
        <begin position="284"/>
        <end position="299"/>
    </location>
</feature>
<sequence>MTSLLSSRPTNDLVFRHTHKSIQPSTQNVPARSPLRPAPRSSRDKERARTKLLDAAKNRDEYDPTLITLPREDRDSSEDDDTSLLTPGLSVSYSSTSWSSASEPAEFSLARPPSRPLFIKQYSSSDYAWGASAVSLLLPTPTKQTGSATPTIMQRDDGIWSRPTFGQEERADTGLSFWTAGSHPQDTPPLSPSPLNLSAPFILGPPVSMPTNGGPVSPALDPEIPALLDSPMPPNSSPPNAPKLGSSSTPPRAPRAPTFDSPSRFTQTSNSYPSPIQAGFRTPVSKASSSRRSVSSAKVARALTFGDDEQAGFSPLSYDARIAGFTSPPAIEKKSSFKSLSSAGKREAFGSSNERESSDDRDSSSRGHATDRQNVLRSWAEEREDEFDGRPPALMSTGIMALQSDSHLQRVPSSSTLGGGRGQIEVDPVFQTRAPSPPRERPTPAPVSTQPLQGEFINMGDGLAGGPQRDARGKKINVDKWRRADPLSAPLDSGQEKDLGGFKKRFSASLMSLVGHTKQADAGSSGNLKRSSGESQDQTPGSRARKLFFRRSSAAKDLEPEQPPQVPARTSSYKNQSFLRNRAQRQSSHTKPLPYSPSMPILSESLQRDTPNDDRIIAWLSTTSLNLESMDTQNRQRRPKAALGFPDDRMNWSAARSRPVPTKLQGNPSANDPPMANIESRPISMALFSKPAIESPSASLPSRASTPVAEDGQIPVKKTRPRSLARLSLLFRRSNSSKTSLVSPVKSPQRLNTGDAYQFPPIESRRQSDSSQAGLPKAQRSPYEGEPLDAPGSRWQSRRSSGDWRKLLQSSSTVLRPEEADHFASIVSGPSPTIPSLSRSSTPAFEASQPSVSVEDDQPKVAMPEYPVLRSPLDKSFSLLSEVIEEEDHANMTATTVRAGPMTTSVGVQTDPLACSHCSTVERGPSGRYLSGRPMSRNGDKSRHQRHSHRASASSTLLSEVTEASAVADNDVRIRTILSSPVHSVPPSSSRTSYILVNAEQGFDNETTASQTPMPAELESRRLSLAFPMPPGTKTV</sequence>
<feature type="region of interest" description="Disordered" evidence="1">
    <location>
        <begin position="630"/>
        <end position="677"/>
    </location>
</feature>
<feature type="compositionally biased region" description="Basic and acidic residues" evidence="1">
    <location>
        <begin position="41"/>
        <end position="62"/>
    </location>
</feature>
<name>A0A8K0JHC1_9TREE</name>
<evidence type="ECO:0000256" key="1">
    <source>
        <dbReference type="SAM" id="MobiDB-lite"/>
    </source>
</evidence>
<proteinExistence type="predicted"/>
<feature type="region of interest" description="Disordered" evidence="1">
    <location>
        <begin position="737"/>
        <end position="803"/>
    </location>
</feature>
<dbReference type="AlphaFoldDB" id="A0A8K0JHC1"/>
<evidence type="ECO:0000313" key="3">
    <source>
        <dbReference type="Proteomes" id="UP000812966"/>
    </source>
</evidence>
<feature type="compositionally biased region" description="Polar residues" evidence="1">
    <location>
        <begin position="568"/>
        <end position="590"/>
    </location>
</feature>
<feature type="compositionally biased region" description="Low complexity" evidence="1">
    <location>
        <begin position="30"/>
        <end position="40"/>
    </location>
</feature>
<feature type="region of interest" description="Disordered" evidence="1">
    <location>
        <begin position="831"/>
        <end position="857"/>
    </location>
</feature>
<feature type="region of interest" description="Disordered" evidence="1">
    <location>
        <begin position="694"/>
        <end position="721"/>
    </location>
</feature>
<feature type="compositionally biased region" description="Basic and acidic residues" evidence="1">
    <location>
        <begin position="344"/>
        <end position="371"/>
    </location>
</feature>
<feature type="compositionally biased region" description="Basic and acidic residues" evidence="1">
    <location>
        <begin position="469"/>
        <end position="485"/>
    </location>
</feature>
<feature type="compositionally biased region" description="Pro residues" evidence="1">
    <location>
        <begin position="231"/>
        <end position="241"/>
    </location>
</feature>
<keyword evidence="3" id="KW-1185">Reference proteome</keyword>
<accession>A0A8K0JHC1</accession>
<comment type="caution">
    <text evidence="2">The sequence shown here is derived from an EMBL/GenBank/DDBJ whole genome shotgun (WGS) entry which is preliminary data.</text>
</comment>
<protein>
    <submittedName>
        <fullName evidence="2">Uncharacterized protein</fullName>
    </submittedName>
</protein>
<feature type="region of interest" description="Disordered" evidence="1">
    <location>
        <begin position="328"/>
        <end position="499"/>
    </location>
</feature>
<feature type="compositionally biased region" description="Polar residues" evidence="1">
    <location>
        <begin position="831"/>
        <end position="852"/>
    </location>
</feature>
<feature type="compositionally biased region" description="Polar residues" evidence="1">
    <location>
        <begin position="1"/>
        <end position="10"/>
    </location>
</feature>
<reference evidence="2" key="1">
    <citation type="submission" date="2020-04" db="EMBL/GenBank/DDBJ databases">
        <title>Analysis of mating type loci in Filobasidium floriforme.</title>
        <authorList>
            <person name="Nowrousian M."/>
        </authorList>
    </citation>
    <scope>NUCLEOTIDE SEQUENCE</scope>
    <source>
        <strain evidence="2">CBS 6242</strain>
    </source>
</reference>
<feature type="region of interest" description="Disordered" evidence="1">
    <location>
        <begin position="517"/>
        <end position="609"/>
    </location>
</feature>
<dbReference type="EMBL" id="JABELV010000123">
    <property type="protein sequence ID" value="KAG7530260.1"/>
    <property type="molecule type" value="Genomic_DNA"/>
</dbReference>
<feature type="compositionally biased region" description="Low complexity" evidence="1">
    <location>
        <begin position="246"/>
        <end position="258"/>
    </location>
</feature>
<dbReference type="Proteomes" id="UP000812966">
    <property type="component" value="Unassembled WGS sequence"/>
</dbReference>
<feature type="region of interest" description="Disordered" evidence="1">
    <location>
        <begin position="919"/>
        <end position="957"/>
    </location>
</feature>
<gene>
    <name evidence="2" type="ORF">FFLO_05145</name>
</gene>
<feature type="compositionally biased region" description="Polar residues" evidence="1">
    <location>
        <begin position="696"/>
        <end position="705"/>
    </location>
</feature>
<feature type="region of interest" description="Disordered" evidence="1">
    <location>
        <begin position="1"/>
        <end position="88"/>
    </location>
</feature>
<organism evidence="2 3">
    <name type="scientific">Filobasidium floriforme</name>
    <dbReference type="NCBI Taxonomy" id="5210"/>
    <lineage>
        <taxon>Eukaryota</taxon>
        <taxon>Fungi</taxon>
        <taxon>Dikarya</taxon>
        <taxon>Basidiomycota</taxon>
        <taxon>Agaricomycotina</taxon>
        <taxon>Tremellomycetes</taxon>
        <taxon>Filobasidiales</taxon>
        <taxon>Filobasidiaceae</taxon>
        <taxon>Filobasidium</taxon>
    </lineage>
</organism>
<feature type="region of interest" description="Disordered" evidence="1">
    <location>
        <begin position="177"/>
        <end position="299"/>
    </location>
</feature>
<evidence type="ECO:0000313" key="2">
    <source>
        <dbReference type="EMBL" id="KAG7530260.1"/>
    </source>
</evidence>